<dbReference type="Pfam" id="PF00226">
    <property type="entry name" value="DnaJ"/>
    <property type="match status" value="1"/>
</dbReference>
<dbReference type="Gene3D" id="1.10.287.110">
    <property type="entry name" value="DnaJ domain"/>
    <property type="match status" value="1"/>
</dbReference>
<keyword evidence="4" id="KW-1185">Reference proteome</keyword>
<dbReference type="SMART" id="SM00271">
    <property type="entry name" value="DnaJ"/>
    <property type="match status" value="1"/>
</dbReference>
<reference evidence="3 4" key="1">
    <citation type="journal article" date="2013" name="BMC Genomics">
        <title>Comparative genomics of parasitic silkworm microsporidia reveal an association between genome expansion and host adaptation.</title>
        <authorList>
            <person name="Pan G."/>
            <person name="Xu J."/>
            <person name="Li T."/>
            <person name="Xia Q."/>
            <person name="Liu S.L."/>
            <person name="Zhang G."/>
            <person name="Li S."/>
            <person name="Li C."/>
            <person name="Liu H."/>
            <person name="Yang L."/>
            <person name="Liu T."/>
            <person name="Zhang X."/>
            <person name="Wu Z."/>
            <person name="Fan W."/>
            <person name="Dang X."/>
            <person name="Xiang H."/>
            <person name="Tao M."/>
            <person name="Li Y."/>
            <person name="Hu J."/>
            <person name="Li Z."/>
            <person name="Lin L."/>
            <person name="Luo J."/>
            <person name="Geng L."/>
            <person name="Wang L."/>
            <person name="Long M."/>
            <person name="Wan Y."/>
            <person name="He N."/>
            <person name="Zhang Z."/>
            <person name="Lu C."/>
            <person name="Keeling P.J."/>
            <person name="Wang J."/>
            <person name="Xiang Z."/>
            <person name="Zhou Z."/>
        </authorList>
    </citation>
    <scope>NUCLEOTIDE SEQUENCE [LARGE SCALE GENOMIC DNA]</scope>
    <source>
        <strain evidence="4">CQ1 / CVCC 102059</strain>
    </source>
</reference>
<dbReference type="GO" id="GO:0051082">
    <property type="term" value="F:unfolded protein binding"/>
    <property type="evidence" value="ECO:0007669"/>
    <property type="project" value="TreeGrafter"/>
</dbReference>
<dbReference type="Proteomes" id="UP000016927">
    <property type="component" value="Unassembled WGS sequence"/>
</dbReference>
<evidence type="ECO:0000256" key="1">
    <source>
        <dbReference type="ARBA" id="ARBA00023186"/>
    </source>
</evidence>
<proteinExistence type="predicted"/>
<protein>
    <submittedName>
        <fullName evidence="3">Chaperone protein dnaJ</fullName>
    </submittedName>
</protein>
<dbReference type="SUPFAM" id="SSF46565">
    <property type="entry name" value="Chaperone J-domain"/>
    <property type="match status" value="1"/>
</dbReference>
<dbReference type="CDD" id="cd06257">
    <property type="entry name" value="DnaJ"/>
    <property type="match status" value="1"/>
</dbReference>
<dbReference type="STRING" id="578461.R0MJQ9"/>
<name>R0MJQ9_NOSB1</name>
<dbReference type="GO" id="GO:0005737">
    <property type="term" value="C:cytoplasm"/>
    <property type="evidence" value="ECO:0007669"/>
    <property type="project" value="TreeGrafter"/>
</dbReference>
<dbReference type="PROSITE" id="PS50076">
    <property type="entry name" value="DNAJ_2"/>
    <property type="match status" value="1"/>
</dbReference>
<keyword evidence="1" id="KW-0143">Chaperone</keyword>
<evidence type="ECO:0000313" key="4">
    <source>
        <dbReference type="Proteomes" id="UP000016927"/>
    </source>
</evidence>
<dbReference type="AlphaFoldDB" id="R0MJQ9"/>
<dbReference type="EMBL" id="KB908935">
    <property type="protein sequence ID" value="EOB14445.1"/>
    <property type="molecule type" value="Genomic_DNA"/>
</dbReference>
<dbReference type="InterPro" id="IPR001623">
    <property type="entry name" value="DnaJ_domain"/>
</dbReference>
<sequence>MTYKKKALTCLQNGNYEEYYNYSIKQYESSNDDQSFKDFMEAKKKFELYKDIKELTNKENASHYEVLGVDKNAEPSKIKTAYTKLTSKFNPDNYKIKESDDAAKIIQNAYDILSDKEKRREYDLEKNKQIKKQAEKFSFDTFKDFDKKDDKDTGFYDENGKPCSEHDYNKFGRSVYYHLKRDMHVYPGQQFFEKEDPDAPADCDCGECKPGYGVLDDCECESCANYDYGLEEYDEDYCESDEYDEDYCDSEEDYCESEEYDSEDFKNDEHTHSDKFISTSFLNRDDCMTDEESGYYDDDDNKISRHDWLKEGRKAYYHEKKNWHKYPGQEYCESDDSSAPVDCDCGECKSGYGVLDDCECDICTRFWYKPEEDSDYNSEDYESDD</sequence>
<dbReference type="PANTHER" id="PTHR43096:SF52">
    <property type="entry name" value="DNAJ HOMOLOG 1, MITOCHONDRIAL-RELATED"/>
    <property type="match status" value="1"/>
</dbReference>
<accession>R0MJQ9</accession>
<evidence type="ECO:0000259" key="2">
    <source>
        <dbReference type="PROSITE" id="PS50076"/>
    </source>
</evidence>
<feature type="domain" description="J" evidence="2">
    <location>
        <begin position="62"/>
        <end position="126"/>
    </location>
</feature>
<dbReference type="PANTHER" id="PTHR43096">
    <property type="entry name" value="DNAJ HOMOLOG 1, MITOCHONDRIAL-RELATED"/>
    <property type="match status" value="1"/>
</dbReference>
<dbReference type="VEuPathDB" id="MicrosporidiaDB:NBO_27g0002"/>
<evidence type="ECO:0000313" key="3">
    <source>
        <dbReference type="EMBL" id="EOB14445.1"/>
    </source>
</evidence>
<dbReference type="HOGENOM" id="CLU_717841_0_0_1"/>
<organism evidence="3 4">
    <name type="scientific">Nosema bombycis (strain CQ1 / CVCC 102059)</name>
    <name type="common">Microsporidian parasite</name>
    <name type="synonym">Pebrine of silkworm</name>
    <dbReference type="NCBI Taxonomy" id="578461"/>
    <lineage>
        <taxon>Eukaryota</taxon>
        <taxon>Fungi</taxon>
        <taxon>Fungi incertae sedis</taxon>
        <taxon>Microsporidia</taxon>
        <taxon>Nosematidae</taxon>
        <taxon>Nosema</taxon>
    </lineage>
</organism>
<dbReference type="OrthoDB" id="10250354at2759"/>
<dbReference type="PRINTS" id="PR00625">
    <property type="entry name" value="JDOMAIN"/>
</dbReference>
<gene>
    <name evidence="3" type="primary">DNAJ</name>
    <name evidence="3" type="ORF">NBO_27g0002</name>
</gene>
<dbReference type="InterPro" id="IPR036869">
    <property type="entry name" value="J_dom_sf"/>
</dbReference>
<dbReference type="GO" id="GO:0042026">
    <property type="term" value="P:protein refolding"/>
    <property type="evidence" value="ECO:0007669"/>
    <property type="project" value="TreeGrafter"/>
</dbReference>